<dbReference type="InterPro" id="IPR037481">
    <property type="entry name" value="LacX"/>
</dbReference>
<accession>A0A174BYL7</accession>
<proteinExistence type="predicted"/>
<dbReference type="GO" id="GO:0030246">
    <property type="term" value="F:carbohydrate binding"/>
    <property type="evidence" value="ECO:0007669"/>
    <property type="project" value="InterPro"/>
</dbReference>
<dbReference type="Pfam" id="PF01263">
    <property type="entry name" value="Aldose_epim"/>
    <property type="match status" value="1"/>
</dbReference>
<organism evidence="1 2">
    <name type="scientific">Collinsella aerofaciens</name>
    <dbReference type="NCBI Taxonomy" id="74426"/>
    <lineage>
        <taxon>Bacteria</taxon>
        <taxon>Bacillati</taxon>
        <taxon>Actinomycetota</taxon>
        <taxon>Coriobacteriia</taxon>
        <taxon>Coriobacteriales</taxon>
        <taxon>Coriobacteriaceae</taxon>
        <taxon>Collinsella</taxon>
    </lineage>
</organism>
<name>A0A174BYL7_9ACTN</name>
<dbReference type="AlphaFoldDB" id="A0A174BYL7"/>
<sequence>MSTVTTIKRGDLTAAIDSMGAQLTSLALNGNEYLWQGDPAFWGKHAPILFPIVGSLRNNTATSAAGTCEMARHGIARIVEHKIVEVSEDGSSVTYELTDTPESLKAFPFHFKLNMTYALTGDATLTQTFAVTNTGDVDLPFSVGGHPAFNVPAPGAEDEAFEDYELAFTEAWTNEAPVITPDGLMTFEGSYKAPDNSDVLPITHRSFDNDAIMFTDTPGSTLTLRGRKSGHGVKIDFEGFKYIGVWSAANDAPFVALEPWTGHTTMSTEDDVFEHKVNTITLAPGATDKRTFEVTLL</sequence>
<dbReference type="InterPro" id="IPR011013">
    <property type="entry name" value="Gal_mutarotase_sf_dom"/>
</dbReference>
<gene>
    <name evidence="1" type="ORF">ERS852381_01015</name>
</gene>
<dbReference type="PANTHER" id="PTHR11122">
    <property type="entry name" value="APOSPORY-ASSOCIATED PROTEIN C-RELATED"/>
    <property type="match status" value="1"/>
</dbReference>
<dbReference type="Gene3D" id="2.70.98.10">
    <property type="match status" value="1"/>
</dbReference>
<dbReference type="GO" id="GO:0005975">
    <property type="term" value="P:carbohydrate metabolic process"/>
    <property type="evidence" value="ECO:0007669"/>
    <property type="project" value="InterPro"/>
</dbReference>
<dbReference type="CDD" id="cd09024">
    <property type="entry name" value="Aldose_epim_lacX"/>
    <property type="match status" value="1"/>
</dbReference>
<dbReference type="GO" id="GO:0016853">
    <property type="term" value="F:isomerase activity"/>
    <property type="evidence" value="ECO:0007669"/>
    <property type="project" value="InterPro"/>
</dbReference>
<dbReference type="RefSeq" id="WP_055286318.1">
    <property type="nucleotide sequence ID" value="NZ_CYYP01000007.1"/>
</dbReference>
<dbReference type="PANTHER" id="PTHR11122:SF13">
    <property type="entry name" value="GLUCOSE-6-PHOSPHATE 1-EPIMERASE"/>
    <property type="match status" value="1"/>
</dbReference>
<dbReference type="Proteomes" id="UP000095468">
    <property type="component" value="Unassembled WGS sequence"/>
</dbReference>
<dbReference type="InterPro" id="IPR008183">
    <property type="entry name" value="Aldose_1/G6P_1-epimerase"/>
</dbReference>
<dbReference type="EMBL" id="CYYP01000007">
    <property type="protein sequence ID" value="CUO06331.1"/>
    <property type="molecule type" value="Genomic_DNA"/>
</dbReference>
<dbReference type="InterPro" id="IPR014718">
    <property type="entry name" value="GH-type_carb-bd"/>
</dbReference>
<evidence type="ECO:0000313" key="1">
    <source>
        <dbReference type="EMBL" id="CUO06331.1"/>
    </source>
</evidence>
<protein>
    <submittedName>
        <fullName evidence="1">Aldose 1-epimerase</fullName>
    </submittedName>
</protein>
<reference evidence="1 2" key="1">
    <citation type="submission" date="2015-09" db="EMBL/GenBank/DDBJ databases">
        <authorList>
            <consortium name="Pathogen Informatics"/>
        </authorList>
    </citation>
    <scope>NUCLEOTIDE SEQUENCE [LARGE SCALE GENOMIC DNA]</scope>
    <source>
        <strain evidence="1 2">2789STDY5608823</strain>
    </source>
</reference>
<dbReference type="SUPFAM" id="SSF74650">
    <property type="entry name" value="Galactose mutarotase-like"/>
    <property type="match status" value="1"/>
</dbReference>
<evidence type="ECO:0000313" key="2">
    <source>
        <dbReference type="Proteomes" id="UP000095468"/>
    </source>
</evidence>